<evidence type="ECO:0000256" key="11">
    <source>
        <dbReference type="ARBA" id="ARBA00023146"/>
    </source>
</evidence>
<keyword evidence="7 12" id="KW-0547">Nucleotide-binding</keyword>
<dbReference type="InterPro" id="IPR024909">
    <property type="entry name" value="Cys-tRNA/MSH_ligase"/>
</dbReference>
<dbReference type="Gene3D" id="3.40.50.620">
    <property type="entry name" value="HUPs"/>
    <property type="match status" value="1"/>
</dbReference>
<dbReference type="EC" id="6.1.1.16" evidence="12"/>
<dbReference type="InterPro" id="IPR015803">
    <property type="entry name" value="Cys-tRNA-ligase"/>
</dbReference>
<dbReference type="OrthoDB" id="9815130at2"/>
<keyword evidence="5 12" id="KW-0436">Ligase</keyword>
<feature type="domain" description="Cysteinyl-tRNA synthetase class Ia DALR" evidence="13">
    <location>
        <begin position="346"/>
        <end position="407"/>
    </location>
</feature>
<proteinExistence type="inferred from homology"/>
<dbReference type="Gene3D" id="1.20.120.1910">
    <property type="entry name" value="Cysteine-tRNA ligase, C-terminal anti-codon recognition domain"/>
    <property type="match status" value="1"/>
</dbReference>
<dbReference type="SMART" id="SM00840">
    <property type="entry name" value="DALR_2"/>
    <property type="match status" value="1"/>
</dbReference>
<dbReference type="AlphaFoldDB" id="A0A2P5T1F3"/>
<comment type="catalytic activity">
    <reaction evidence="12">
        <text>tRNA(Cys) + L-cysteine + ATP = L-cysteinyl-tRNA(Cys) + AMP + diphosphate</text>
        <dbReference type="Rhea" id="RHEA:17773"/>
        <dbReference type="Rhea" id="RHEA-COMP:9661"/>
        <dbReference type="Rhea" id="RHEA-COMP:9679"/>
        <dbReference type="ChEBI" id="CHEBI:30616"/>
        <dbReference type="ChEBI" id="CHEBI:33019"/>
        <dbReference type="ChEBI" id="CHEBI:35235"/>
        <dbReference type="ChEBI" id="CHEBI:78442"/>
        <dbReference type="ChEBI" id="CHEBI:78517"/>
        <dbReference type="ChEBI" id="CHEBI:456215"/>
        <dbReference type="EC" id="6.1.1.16"/>
    </reaction>
</comment>
<feature type="binding site" evidence="12">
    <location>
        <position position="269"/>
    </location>
    <ligand>
        <name>ATP</name>
        <dbReference type="ChEBI" id="CHEBI:30616"/>
    </ligand>
</feature>
<evidence type="ECO:0000256" key="12">
    <source>
        <dbReference type="HAMAP-Rule" id="MF_00041"/>
    </source>
</evidence>
<dbReference type="Pfam" id="PF09190">
    <property type="entry name" value="DALR_2"/>
    <property type="match status" value="1"/>
</dbReference>
<evidence type="ECO:0000256" key="4">
    <source>
        <dbReference type="ARBA" id="ARBA00022490"/>
    </source>
</evidence>
<evidence type="ECO:0000313" key="15">
    <source>
        <dbReference type="Proteomes" id="UP000295937"/>
    </source>
</evidence>
<dbReference type="FunFam" id="3.40.50.620:FF:000009">
    <property type="entry name" value="Cysteine--tRNA ligase"/>
    <property type="match status" value="1"/>
</dbReference>
<dbReference type="NCBIfam" id="TIGR00435">
    <property type="entry name" value="cysS"/>
    <property type="match status" value="1"/>
</dbReference>
<evidence type="ECO:0000256" key="6">
    <source>
        <dbReference type="ARBA" id="ARBA00022723"/>
    </source>
</evidence>
<name>A0A2P5T1F3_9GAMM</name>
<dbReference type="SUPFAM" id="SSF47323">
    <property type="entry name" value="Anticodon-binding domain of a subclass of class I aminoacyl-tRNA synthetases"/>
    <property type="match status" value="1"/>
</dbReference>
<comment type="subunit">
    <text evidence="3 12">Monomer.</text>
</comment>
<dbReference type="GO" id="GO:0004817">
    <property type="term" value="F:cysteine-tRNA ligase activity"/>
    <property type="evidence" value="ECO:0007669"/>
    <property type="project" value="UniProtKB-UniRule"/>
</dbReference>
<dbReference type="CDD" id="cd00672">
    <property type="entry name" value="CysRS_core"/>
    <property type="match status" value="1"/>
</dbReference>
<evidence type="ECO:0000256" key="8">
    <source>
        <dbReference type="ARBA" id="ARBA00022833"/>
    </source>
</evidence>
<dbReference type="HAMAP" id="MF_00041">
    <property type="entry name" value="Cys_tRNA_synth"/>
    <property type="match status" value="1"/>
</dbReference>
<reference evidence="14 15" key="1">
    <citation type="journal article" date="2018" name="Genome Biol. Evol.">
        <title>Cladogenesis and Genomic Streamlining in Extracellular Endosymbionts of Tropical Stink Bugs.</title>
        <authorList>
            <person name="Otero-Bravo A."/>
            <person name="Goffredi S."/>
            <person name="Sabree Z.L."/>
        </authorList>
    </citation>
    <scope>NUCLEOTIDE SEQUENCE [LARGE SCALE GENOMIC DNA]</scope>
    <source>
        <strain evidence="14 15">SoEO</strain>
    </source>
</reference>
<feature type="short sequence motif" description="'KMSKS' region" evidence="12">
    <location>
        <begin position="266"/>
        <end position="270"/>
    </location>
</feature>
<organism evidence="14 15">
    <name type="scientific">Candidatus Pantoea edessiphila</name>
    <dbReference type="NCBI Taxonomy" id="2044610"/>
    <lineage>
        <taxon>Bacteria</taxon>
        <taxon>Pseudomonadati</taxon>
        <taxon>Pseudomonadota</taxon>
        <taxon>Gammaproteobacteria</taxon>
        <taxon>Enterobacterales</taxon>
        <taxon>Erwiniaceae</taxon>
        <taxon>Pantoea</taxon>
    </lineage>
</organism>
<dbReference type="GO" id="GO:0005829">
    <property type="term" value="C:cytosol"/>
    <property type="evidence" value="ECO:0007669"/>
    <property type="project" value="TreeGrafter"/>
</dbReference>
<dbReference type="GO" id="GO:0008270">
    <property type="term" value="F:zinc ion binding"/>
    <property type="evidence" value="ECO:0007669"/>
    <property type="project" value="UniProtKB-UniRule"/>
</dbReference>
<evidence type="ECO:0000256" key="10">
    <source>
        <dbReference type="ARBA" id="ARBA00022917"/>
    </source>
</evidence>
<dbReference type="PRINTS" id="PR00983">
    <property type="entry name" value="TRNASYNTHCYS"/>
</dbReference>
<dbReference type="Pfam" id="PF01406">
    <property type="entry name" value="tRNA-synt_1e"/>
    <property type="match status" value="1"/>
</dbReference>
<comment type="cofactor">
    <cofactor evidence="12">
        <name>Zn(2+)</name>
        <dbReference type="ChEBI" id="CHEBI:29105"/>
    </cofactor>
    <text evidence="12">Binds 1 zinc ion per subunit.</text>
</comment>
<feature type="binding site" evidence="12">
    <location>
        <position position="234"/>
    </location>
    <ligand>
        <name>Zn(2+)</name>
        <dbReference type="ChEBI" id="CHEBI:29105"/>
    </ligand>
</feature>
<keyword evidence="9 12" id="KW-0067">ATP-binding</keyword>
<keyword evidence="6 12" id="KW-0479">Metal-binding</keyword>
<comment type="caution">
    <text evidence="14">The sequence shown here is derived from an EMBL/GenBank/DDBJ whole genome shotgun (WGS) entry which is preliminary data.</text>
</comment>
<dbReference type="CDD" id="cd07963">
    <property type="entry name" value="Anticodon_Ia_Cys"/>
    <property type="match status" value="1"/>
</dbReference>
<evidence type="ECO:0000259" key="13">
    <source>
        <dbReference type="SMART" id="SM00840"/>
    </source>
</evidence>
<evidence type="ECO:0000256" key="1">
    <source>
        <dbReference type="ARBA" id="ARBA00004496"/>
    </source>
</evidence>
<evidence type="ECO:0000256" key="2">
    <source>
        <dbReference type="ARBA" id="ARBA00005594"/>
    </source>
</evidence>
<dbReference type="PANTHER" id="PTHR10890">
    <property type="entry name" value="CYSTEINYL-TRNA SYNTHETASE"/>
    <property type="match status" value="1"/>
</dbReference>
<dbReference type="Proteomes" id="UP000295937">
    <property type="component" value="Unassembled WGS sequence"/>
</dbReference>
<evidence type="ECO:0000313" key="14">
    <source>
        <dbReference type="EMBL" id="PPI88382.1"/>
    </source>
</evidence>
<evidence type="ECO:0000256" key="3">
    <source>
        <dbReference type="ARBA" id="ARBA00011245"/>
    </source>
</evidence>
<dbReference type="SUPFAM" id="SSF52374">
    <property type="entry name" value="Nucleotidylyl transferase"/>
    <property type="match status" value="1"/>
</dbReference>
<gene>
    <name evidence="12" type="primary">cysS</name>
    <name evidence="14" type="ORF">CRV09_03055</name>
</gene>
<feature type="binding site" evidence="12">
    <location>
        <position position="238"/>
    </location>
    <ligand>
        <name>Zn(2+)</name>
        <dbReference type="ChEBI" id="CHEBI:29105"/>
    </ligand>
</feature>
<dbReference type="PANTHER" id="PTHR10890:SF3">
    <property type="entry name" value="CYSTEINE--TRNA LIGASE, CYTOPLASMIC"/>
    <property type="match status" value="1"/>
</dbReference>
<dbReference type="InterPro" id="IPR056411">
    <property type="entry name" value="CysS_C"/>
</dbReference>
<dbReference type="InterPro" id="IPR014729">
    <property type="entry name" value="Rossmann-like_a/b/a_fold"/>
</dbReference>
<dbReference type="InterPro" id="IPR032678">
    <property type="entry name" value="tRNA-synt_1_cat_dom"/>
</dbReference>
<feature type="binding site" evidence="12">
    <location>
        <position position="28"/>
    </location>
    <ligand>
        <name>Zn(2+)</name>
        <dbReference type="ChEBI" id="CHEBI:29105"/>
    </ligand>
</feature>
<protein>
    <recommendedName>
        <fullName evidence="12">Cysteine--tRNA ligase</fullName>
        <ecNumber evidence="12">6.1.1.16</ecNumber>
    </recommendedName>
    <alternativeName>
        <fullName evidence="12">Cysteinyl-tRNA synthetase</fullName>
        <shortName evidence="12">CysRS</shortName>
    </alternativeName>
</protein>
<comment type="subcellular location">
    <subcellularLocation>
        <location evidence="1 12">Cytoplasm</location>
    </subcellularLocation>
</comment>
<accession>A0A2P5T1F3</accession>
<keyword evidence="4 12" id="KW-0963">Cytoplasm</keyword>
<dbReference type="GO" id="GO:0006423">
    <property type="term" value="P:cysteinyl-tRNA aminoacylation"/>
    <property type="evidence" value="ECO:0007669"/>
    <property type="project" value="UniProtKB-UniRule"/>
</dbReference>
<dbReference type="InterPro" id="IPR015273">
    <property type="entry name" value="Cys-tRNA-synt_Ia_DALR"/>
</dbReference>
<keyword evidence="11 12" id="KW-0030">Aminoacyl-tRNA synthetase</keyword>
<evidence type="ECO:0000256" key="7">
    <source>
        <dbReference type="ARBA" id="ARBA00022741"/>
    </source>
</evidence>
<sequence>MLKIYNTLSNKKEIFKPICSDRVNMYVCGVTVYDLCHIGHGRTFVIFDVIARYLRHIGYKLNYVRNITDIDDKIIRRAKEKNQNIKELTNLIIKSMHKDFSSINILSPNSEPRATQCISEIIEIIKKIIKNGYAYIANNGDVMFDVKKYRNYGMLSHQNLKKLYISNRNETLEVKRNAIDFVLWKISKTHEPYWISPWGNGRPGWHIECSAMNYKNIGLHLDIHGGGSDLIFPHHENELAQSICANKKTIVNYWIHSGMVMVNNKKMSKSVGNFLTLRNLLKNYDSETIRYFLMSSHYRSQLNYSLKNLYQSRLALNSLYNALRDTDISNNTIKEDNDTNKIFENRFYSAMNDDFNIPKVYSIIFDMAHEINKLKNKNIGLANSIALKLRKIADILGILQKDPDDFLQKNNKIHSNKKAEIDSLIEIRNQARDSKNWTRADIIRNKLKELGVIIEDHSYKSTWRYK</sequence>
<dbReference type="Pfam" id="PF23493">
    <property type="entry name" value="CysS_C"/>
    <property type="match status" value="1"/>
</dbReference>
<comment type="similarity">
    <text evidence="2 12">Belongs to the class-I aminoacyl-tRNA synthetase family.</text>
</comment>
<keyword evidence="8 12" id="KW-0862">Zinc</keyword>
<dbReference type="GO" id="GO:0005524">
    <property type="term" value="F:ATP binding"/>
    <property type="evidence" value="ECO:0007669"/>
    <property type="project" value="UniProtKB-UniRule"/>
</dbReference>
<evidence type="ECO:0000256" key="9">
    <source>
        <dbReference type="ARBA" id="ARBA00022840"/>
    </source>
</evidence>
<feature type="short sequence motif" description="'HIGH' region" evidence="12">
    <location>
        <begin position="30"/>
        <end position="40"/>
    </location>
</feature>
<dbReference type="InterPro" id="IPR009080">
    <property type="entry name" value="tRNAsynth_Ia_anticodon-bd"/>
</dbReference>
<keyword evidence="10 12" id="KW-0648">Protein biosynthesis</keyword>
<evidence type="ECO:0000256" key="5">
    <source>
        <dbReference type="ARBA" id="ARBA00022598"/>
    </source>
</evidence>
<feature type="binding site" evidence="12">
    <location>
        <position position="209"/>
    </location>
    <ligand>
        <name>Zn(2+)</name>
        <dbReference type="ChEBI" id="CHEBI:29105"/>
    </ligand>
</feature>
<dbReference type="EMBL" id="PDKR01000005">
    <property type="protein sequence ID" value="PPI88382.1"/>
    <property type="molecule type" value="Genomic_DNA"/>
</dbReference>
<dbReference type="RefSeq" id="WP_136132690.1">
    <property type="nucleotide sequence ID" value="NZ_PDKR01000005.1"/>
</dbReference>